<keyword evidence="3" id="KW-1185">Reference proteome</keyword>
<dbReference type="GeneID" id="28998691"/>
<dbReference type="PANTHER" id="PTHR47163:SF2">
    <property type="entry name" value="SI:DKEY-17M8.2"/>
    <property type="match status" value="1"/>
</dbReference>
<sequence>MPNYFQPKDMSITPDFEQIHKITESKKTSVIYLKENNILYEHMSCCNEWPITLQCHISREKFYCKCNSRNCCNRSEMSIGKDTIFSFKKMTLNIMIYLIWCFILNYVLNKTEEATKLSKKTIGIFMAGIQKVICQDISSNDSLIELLLKLMSLILKSESIIKSIELKVFGFWGVEQTSERKIFLVAVSNRTADNFLNIIQHHILSGSIIHTDYFKLYNQLETLGYRHSTVNHSVEYKISEGIHTNTIEVLQMIISIVRQIKDNNISLEQQLLLDLDPDYKTYFTENESSSFENKNAISSDSNNTSDSTDDNILYTDSILASN</sequence>
<dbReference type="PANTHER" id="PTHR47163">
    <property type="entry name" value="DDE_TNP_IS1595 DOMAIN-CONTAINING PROTEIN"/>
    <property type="match status" value="1"/>
</dbReference>
<dbReference type="SMART" id="SM01126">
    <property type="entry name" value="DDE_Tnp_IS1595"/>
    <property type="match status" value="1"/>
</dbReference>
<dbReference type="OrthoDB" id="424490at2759"/>
<dbReference type="AlphaFoldDB" id="A0A162W711"/>
<dbReference type="RefSeq" id="XP_018283095.1">
    <property type="nucleotide sequence ID" value="XM_018437785.1"/>
</dbReference>
<dbReference type="InterPro" id="IPR053164">
    <property type="entry name" value="IS1016-like_transposase"/>
</dbReference>
<dbReference type="InterPro" id="IPR024445">
    <property type="entry name" value="Tnp_ISXO2-like"/>
</dbReference>
<feature type="domain" description="ISXO2-like transposase" evidence="1">
    <location>
        <begin position="149"/>
        <end position="263"/>
    </location>
</feature>
<reference evidence="3" key="1">
    <citation type="submission" date="2015-06" db="EMBL/GenBank/DDBJ databases">
        <title>Expansion of signal transduction pathways in fungi by whole-genome duplication.</title>
        <authorList>
            <consortium name="DOE Joint Genome Institute"/>
            <person name="Corrochano L.M."/>
            <person name="Kuo A."/>
            <person name="Marcet-Houben M."/>
            <person name="Polaino S."/>
            <person name="Salamov A."/>
            <person name="Villalobos J.M."/>
            <person name="Alvarez M.I."/>
            <person name="Avalos J."/>
            <person name="Benito E.P."/>
            <person name="Benoit I."/>
            <person name="Burger G."/>
            <person name="Camino L.P."/>
            <person name="Canovas D."/>
            <person name="Cerda-Olmedo E."/>
            <person name="Cheng J.-F."/>
            <person name="Dominguez A."/>
            <person name="Elias M."/>
            <person name="Eslava A.P."/>
            <person name="Glaser F."/>
            <person name="Grimwood J."/>
            <person name="Gutierrez G."/>
            <person name="Heitman J."/>
            <person name="Henrissat B."/>
            <person name="Iturriaga E.A."/>
            <person name="Lang B.F."/>
            <person name="Lavin J.L."/>
            <person name="Lee S."/>
            <person name="Li W."/>
            <person name="Lindquist E."/>
            <person name="Lopez-Garcia S."/>
            <person name="Luque E.M."/>
            <person name="Marcos A.T."/>
            <person name="Martin J."/>
            <person name="McCluskey K."/>
            <person name="Medina H.R."/>
            <person name="Miralles-Duran A."/>
            <person name="Miyazaki A."/>
            <person name="Munoz-Torres E."/>
            <person name="Oguiza J.A."/>
            <person name="Ohm R."/>
            <person name="Olmedo M."/>
            <person name="Orejas M."/>
            <person name="Ortiz-Castellanos L."/>
            <person name="Pisabarro A.G."/>
            <person name="Rodriguez-Romero J."/>
            <person name="Ruiz-Herrera J."/>
            <person name="Ruiz-Vazquez R."/>
            <person name="Sanz C."/>
            <person name="Schackwitz W."/>
            <person name="Schmutz J."/>
            <person name="Shahriari M."/>
            <person name="Shelest E."/>
            <person name="Silva-Franco F."/>
            <person name="Soanes D."/>
            <person name="Syed K."/>
            <person name="Tagua V.G."/>
            <person name="Talbot N.J."/>
            <person name="Thon M."/>
            <person name="De vries R.P."/>
            <person name="Wiebenga A."/>
            <person name="Yadav J.S."/>
            <person name="Braun E.L."/>
            <person name="Baker S."/>
            <person name="Garre V."/>
            <person name="Horwitz B."/>
            <person name="Torres-Martinez S."/>
            <person name="Idnurm A."/>
            <person name="Herrera-Estrella A."/>
            <person name="Gabaldon T."/>
            <person name="Grigoriev I.V."/>
        </authorList>
    </citation>
    <scope>NUCLEOTIDE SEQUENCE [LARGE SCALE GENOMIC DNA]</scope>
    <source>
        <strain evidence="3">NRRL 1555(-)</strain>
    </source>
</reference>
<evidence type="ECO:0000313" key="3">
    <source>
        <dbReference type="Proteomes" id="UP000077315"/>
    </source>
</evidence>
<gene>
    <name evidence="2" type="ORF">PHYBLDRAFT_176463</name>
</gene>
<dbReference type="Pfam" id="PF12762">
    <property type="entry name" value="DDE_Tnp_IS1595"/>
    <property type="match status" value="1"/>
</dbReference>
<proteinExistence type="predicted"/>
<dbReference type="EMBL" id="KV441042">
    <property type="protein sequence ID" value="OAD65055.1"/>
    <property type="molecule type" value="Genomic_DNA"/>
</dbReference>
<organism evidence="2 3">
    <name type="scientific">Phycomyces blakesleeanus (strain ATCC 8743b / DSM 1359 / FGSC 10004 / NBRC 33097 / NRRL 1555)</name>
    <dbReference type="NCBI Taxonomy" id="763407"/>
    <lineage>
        <taxon>Eukaryota</taxon>
        <taxon>Fungi</taxon>
        <taxon>Fungi incertae sedis</taxon>
        <taxon>Mucoromycota</taxon>
        <taxon>Mucoromycotina</taxon>
        <taxon>Mucoromycetes</taxon>
        <taxon>Mucorales</taxon>
        <taxon>Phycomycetaceae</taxon>
        <taxon>Phycomyces</taxon>
    </lineage>
</organism>
<evidence type="ECO:0000313" key="2">
    <source>
        <dbReference type="EMBL" id="OAD65055.1"/>
    </source>
</evidence>
<dbReference type="STRING" id="763407.A0A162W711"/>
<dbReference type="InParanoid" id="A0A162W711"/>
<name>A0A162W711_PHYB8</name>
<dbReference type="VEuPathDB" id="FungiDB:PHYBLDRAFT_176463"/>
<evidence type="ECO:0000259" key="1">
    <source>
        <dbReference type="SMART" id="SM01126"/>
    </source>
</evidence>
<accession>A0A162W711</accession>
<dbReference type="Proteomes" id="UP000077315">
    <property type="component" value="Unassembled WGS sequence"/>
</dbReference>
<protein>
    <recommendedName>
        <fullName evidence="1">ISXO2-like transposase domain-containing protein</fullName>
    </recommendedName>
</protein>